<evidence type="ECO:0000313" key="3">
    <source>
        <dbReference type="EMBL" id="UTI65193.1"/>
    </source>
</evidence>
<dbReference type="EMBL" id="CP098502">
    <property type="protein sequence ID" value="UTI65193.1"/>
    <property type="molecule type" value="Genomic_DNA"/>
</dbReference>
<dbReference type="InterPro" id="IPR003594">
    <property type="entry name" value="HATPase_dom"/>
</dbReference>
<gene>
    <name evidence="3" type="ORF">NBH00_03045</name>
</gene>
<dbReference type="InterPro" id="IPR029016">
    <property type="entry name" value="GAF-like_dom_sf"/>
</dbReference>
<dbReference type="SMART" id="SM00065">
    <property type="entry name" value="GAF"/>
    <property type="match status" value="1"/>
</dbReference>
<dbReference type="Pfam" id="PF01590">
    <property type="entry name" value="GAF"/>
    <property type="match status" value="1"/>
</dbReference>
<proteinExistence type="predicted"/>
<dbReference type="PANTHER" id="PTHR43156:SF2">
    <property type="entry name" value="STAGE II SPORULATION PROTEIN E"/>
    <property type="match status" value="1"/>
</dbReference>
<reference evidence="3 4" key="1">
    <citation type="submission" date="2022-06" db="EMBL/GenBank/DDBJ databases">
        <title>Paraconexibacter antarcticus.</title>
        <authorList>
            <person name="Kim C.S."/>
        </authorList>
    </citation>
    <scope>NUCLEOTIDE SEQUENCE [LARGE SCALE GENOMIC DNA]</scope>
    <source>
        <strain evidence="3 4">02-257</strain>
    </source>
</reference>
<dbReference type="PANTHER" id="PTHR43156">
    <property type="entry name" value="STAGE II SPORULATION PROTEIN E-RELATED"/>
    <property type="match status" value="1"/>
</dbReference>
<dbReference type="InterPro" id="IPR036457">
    <property type="entry name" value="PPM-type-like_dom_sf"/>
</dbReference>
<dbReference type="InterPro" id="IPR052016">
    <property type="entry name" value="Bact_Sigma-Reg"/>
</dbReference>
<dbReference type="InterPro" id="IPR001932">
    <property type="entry name" value="PPM-type_phosphatase-like_dom"/>
</dbReference>
<keyword evidence="1" id="KW-0378">Hydrolase</keyword>
<dbReference type="Pfam" id="PF13581">
    <property type="entry name" value="HATPase_c_2"/>
    <property type="match status" value="1"/>
</dbReference>
<evidence type="ECO:0000313" key="4">
    <source>
        <dbReference type="Proteomes" id="UP001056035"/>
    </source>
</evidence>
<dbReference type="Gene3D" id="3.60.40.10">
    <property type="entry name" value="PPM-type phosphatase domain"/>
    <property type="match status" value="1"/>
</dbReference>
<dbReference type="RefSeq" id="WP_254571880.1">
    <property type="nucleotide sequence ID" value="NZ_CP098502.1"/>
</dbReference>
<dbReference type="Gene3D" id="3.30.565.10">
    <property type="entry name" value="Histidine kinase-like ATPase, C-terminal domain"/>
    <property type="match status" value="1"/>
</dbReference>
<dbReference type="SUPFAM" id="SSF81606">
    <property type="entry name" value="PP2C-like"/>
    <property type="match status" value="1"/>
</dbReference>
<dbReference type="SUPFAM" id="SSF55781">
    <property type="entry name" value="GAF domain-like"/>
    <property type="match status" value="1"/>
</dbReference>
<dbReference type="CDD" id="cd16936">
    <property type="entry name" value="HATPase_RsbW-like"/>
    <property type="match status" value="1"/>
</dbReference>
<dbReference type="Proteomes" id="UP001056035">
    <property type="component" value="Chromosome"/>
</dbReference>
<dbReference type="SMART" id="SM00331">
    <property type="entry name" value="PP2C_SIG"/>
    <property type="match status" value="1"/>
</dbReference>
<evidence type="ECO:0000256" key="1">
    <source>
        <dbReference type="ARBA" id="ARBA00022801"/>
    </source>
</evidence>
<name>A0ABY5DT45_9ACTN</name>
<dbReference type="InterPro" id="IPR003018">
    <property type="entry name" value="GAF"/>
</dbReference>
<dbReference type="PROSITE" id="PS51746">
    <property type="entry name" value="PPM_2"/>
    <property type="match status" value="1"/>
</dbReference>
<feature type="domain" description="PPM-type phosphatase" evidence="2">
    <location>
        <begin position="222"/>
        <end position="428"/>
    </location>
</feature>
<evidence type="ECO:0000259" key="2">
    <source>
        <dbReference type="PROSITE" id="PS51746"/>
    </source>
</evidence>
<dbReference type="InterPro" id="IPR036890">
    <property type="entry name" value="HATPase_C_sf"/>
</dbReference>
<accession>A0ABY5DT45</accession>
<dbReference type="Gene3D" id="3.30.450.40">
    <property type="match status" value="1"/>
</dbReference>
<sequence>MPSNQIPADVGVTGVGLVPLPLNEPGAGDAAASASRADDLYRLSDPLLSEVGLEELLDTVLGRIREILHVDTVAILLKLPGAAELIARAAKGLEEEVAQKVRIPIGRGFAGRIAASRRPIFVPEVSEADVVNPILREVGIRSLLGVPLIVEGELIGVLHVGSLTPREFTANDAELLALAAARVAPGIERARLFDELGRQQSVAESLQRGLLPDRLPTLPDVDVAARYVPAIDEVGGDWYDVVELRAGRVGIAIGDVVGHGVRAAALMAQLRAVLRAYAFTEPDPATVLTLLDKYVQHSHPTGLATVVYAVLDTEDGTLTLAVAGHPPLLLVGDGTAALHDVRGGPPIGAVPFPHYAAHTVHLARGETAVLYTDGLVERRGETIDTGLERLRQAAVGELDPERLCSRLLDELVHGTRAPDDIALVAFRRPRLTAMLELRISARASALSPVRRSLRSWLREHGGDRTVVDDIILGAGEALANAVEHAYRSGDGDVQLRAELDGDTVSITVIDHGAWRPPRLETDRGRGLAIMRSTMDDVEITREALGTRVVLRRSLTAP</sequence>
<protein>
    <submittedName>
        <fullName evidence="3">SpoIIE family protein phosphatase</fullName>
    </submittedName>
</protein>
<keyword evidence="4" id="KW-1185">Reference proteome</keyword>
<organism evidence="3 4">
    <name type="scientific">Paraconexibacter antarcticus</name>
    <dbReference type="NCBI Taxonomy" id="2949664"/>
    <lineage>
        <taxon>Bacteria</taxon>
        <taxon>Bacillati</taxon>
        <taxon>Actinomycetota</taxon>
        <taxon>Thermoleophilia</taxon>
        <taxon>Solirubrobacterales</taxon>
        <taxon>Paraconexibacteraceae</taxon>
        <taxon>Paraconexibacter</taxon>
    </lineage>
</organism>
<dbReference type="Pfam" id="PF07228">
    <property type="entry name" value="SpoIIE"/>
    <property type="match status" value="1"/>
</dbReference>
<dbReference type="SUPFAM" id="SSF55874">
    <property type="entry name" value="ATPase domain of HSP90 chaperone/DNA topoisomerase II/histidine kinase"/>
    <property type="match status" value="1"/>
</dbReference>